<name>A0A1F5WS86_9BACT</name>
<dbReference type="PIRSF" id="PIRSF001549">
    <property type="entry name" value="His-tRNA_synth"/>
    <property type="match status" value="1"/>
</dbReference>
<keyword evidence="5" id="KW-0963">Cytoplasm</keyword>
<dbReference type="NCBIfam" id="TIGR00442">
    <property type="entry name" value="hisS"/>
    <property type="match status" value="1"/>
</dbReference>
<dbReference type="Gene3D" id="3.40.50.800">
    <property type="entry name" value="Anticodon-binding domain"/>
    <property type="match status" value="1"/>
</dbReference>
<feature type="binding site" evidence="6">
    <location>
        <begin position="268"/>
        <end position="269"/>
    </location>
    <ligand>
        <name>L-histidine</name>
        <dbReference type="ChEBI" id="CHEBI:57595"/>
    </ligand>
</feature>
<dbReference type="GO" id="GO:0005524">
    <property type="term" value="F:ATP binding"/>
    <property type="evidence" value="ECO:0007669"/>
    <property type="project" value="UniProtKB-UniRule"/>
</dbReference>
<keyword evidence="5" id="KW-0648">Protein biosynthesis</keyword>
<keyword evidence="5" id="KW-0067">ATP-binding</keyword>
<dbReference type="InterPro" id="IPR006195">
    <property type="entry name" value="aa-tRNA-synth_II"/>
</dbReference>
<feature type="binding site" evidence="6">
    <location>
        <position position="133"/>
    </location>
    <ligand>
        <name>L-histidine</name>
        <dbReference type="ChEBI" id="CHEBI:57595"/>
    </ligand>
</feature>
<dbReference type="EMBL" id="MFHI01000027">
    <property type="protein sequence ID" value="OGF78490.1"/>
    <property type="molecule type" value="Genomic_DNA"/>
</dbReference>
<comment type="catalytic activity">
    <reaction evidence="4 5">
        <text>tRNA(His) + L-histidine + ATP = L-histidyl-tRNA(His) + AMP + diphosphate + H(+)</text>
        <dbReference type="Rhea" id="RHEA:17313"/>
        <dbReference type="Rhea" id="RHEA-COMP:9665"/>
        <dbReference type="Rhea" id="RHEA-COMP:9689"/>
        <dbReference type="ChEBI" id="CHEBI:15378"/>
        <dbReference type="ChEBI" id="CHEBI:30616"/>
        <dbReference type="ChEBI" id="CHEBI:33019"/>
        <dbReference type="ChEBI" id="CHEBI:57595"/>
        <dbReference type="ChEBI" id="CHEBI:78442"/>
        <dbReference type="ChEBI" id="CHEBI:78527"/>
        <dbReference type="ChEBI" id="CHEBI:456215"/>
        <dbReference type="EC" id="6.1.1.21"/>
    </reaction>
</comment>
<dbReference type="EC" id="6.1.1.21" evidence="5"/>
<evidence type="ECO:0000256" key="1">
    <source>
        <dbReference type="ARBA" id="ARBA00008226"/>
    </source>
</evidence>
<evidence type="ECO:0000256" key="5">
    <source>
        <dbReference type="HAMAP-Rule" id="MF_00127"/>
    </source>
</evidence>
<dbReference type="GO" id="GO:0004821">
    <property type="term" value="F:histidine-tRNA ligase activity"/>
    <property type="evidence" value="ECO:0007669"/>
    <property type="project" value="UniProtKB-UniRule"/>
</dbReference>
<comment type="caution">
    <text evidence="8">The sequence shown here is derived from an EMBL/GenBank/DDBJ whole genome shotgun (WGS) entry which is preliminary data.</text>
</comment>
<feature type="binding site" evidence="6">
    <location>
        <position position="264"/>
    </location>
    <ligand>
        <name>L-histidine</name>
        <dbReference type="ChEBI" id="CHEBI:57595"/>
    </ligand>
</feature>
<dbReference type="Gene3D" id="3.30.930.10">
    <property type="entry name" value="Bira Bifunctional Protein, Domain 2"/>
    <property type="match status" value="1"/>
</dbReference>
<organism evidence="8 9">
    <name type="scientific">Candidatus Giovannonibacteria bacterium RIFCSPHIGHO2_02_43_13</name>
    <dbReference type="NCBI Taxonomy" id="1798330"/>
    <lineage>
        <taxon>Bacteria</taxon>
        <taxon>Candidatus Giovannoniibacteriota</taxon>
    </lineage>
</organism>
<feature type="binding site" evidence="6">
    <location>
        <position position="119"/>
    </location>
    <ligand>
        <name>L-histidine</name>
        <dbReference type="ChEBI" id="CHEBI:57595"/>
    </ligand>
</feature>
<evidence type="ECO:0000256" key="2">
    <source>
        <dbReference type="ARBA" id="ARBA00022741"/>
    </source>
</evidence>
<dbReference type="Pfam" id="PF13393">
    <property type="entry name" value="tRNA-synt_His"/>
    <property type="match status" value="1"/>
</dbReference>
<comment type="subunit">
    <text evidence="5">Homodimer.</text>
</comment>
<dbReference type="GO" id="GO:0006427">
    <property type="term" value="P:histidyl-tRNA aminoacylation"/>
    <property type="evidence" value="ECO:0007669"/>
    <property type="project" value="UniProtKB-UniRule"/>
</dbReference>
<keyword evidence="5 8" id="KW-0436">Ligase</keyword>
<dbReference type="PANTHER" id="PTHR43707">
    <property type="entry name" value="HISTIDYL-TRNA SYNTHETASE"/>
    <property type="match status" value="1"/>
</dbReference>
<evidence type="ECO:0000256" key="6">
    <source>
        <dbReference type="PIRSR" id="PIRSR001549-1"/>
    </source>
</evidence>
<evidence type="ECO:0000313" key="9">
    <source>
        <dbReference type="Proteomes" id="UP000178425"/>
    </source>
</evidence>
<dbReference type="InterPro" id="IPR004154">
    <property type="entry name" value="Anticodon-bd"/>
</dbReference>
<feature type="binding site" evidence="6">
    <location>
        <position position="137"/>
    </location>
    <ligand>
        <name>L-histidine</name>
        <dbReference type="ChEBI" id="CHEBI:57595"/>
    </ligand>
</feature>
<feature type="binding site" evidence="6">
    <location>
        <begin position="88"/>
        <end position="90"/>
    </location>
    <ligand>
        <name>L-histidine</name>
        <dbReference type="ChEBI" id="CHEBI:57595"/>
    </ligand>
</feature>
<dbReference type="SUPFAM" id="SSF52954">
    <property type="entry name" value="Class II aaRS ABD-related"/>
    <property type="match status" value="1"/>
</dbReference>
<evidence type="ECO:0000259" key="7">
    <source>
        <dbReference type="PROSITE" id="PS50862"/>
    </source>
</evidence>
<dbReference type="AlphaFoldDB" id="A0A1F5WS86"/>
<dbReference type="GO" id="GO:0005737">
    <property type="term" value="C:cytoplasm"/>
    <property type="evidence" value="ECO:0007669"/>
    <property type="project" value="UniProtKB-SubCell"/>
</dbReference>
<gene>
    <name evidence="5" type="primary">hisS</name>
    <name evidence="8" type="ORF">A2W54_04045</name>
</gene>
<dbReference type="PROSITE" id="PS50862">
    <property type="entry name" value="AA_TRNA_LIGASE_II"/>
    <property type="match status" value="1"/>
</dbReference>
<keyword evidence="3 5" id="KW-0030">Aminoacyl-tRNA synthetase</keyword>
<dbReference type="CDD" id="cd00773">
    <property type="entry name" value="HisRS-like_core"/>
    <property type="match status" value="1"/>
</dbReference>
<dbReference type="InterPro" id="IPR004516">
    <property type="entry name" value="HisRS/HisZ"/>
</dbReference>
<dbReference type="PANTHER" id="PTHR43707:SF1">
    <property type="entry name" value="HISTIDINE--TRNA LIGASE, MITOCHONDRIAL-RELATED"/>
    <property type="match status" value="1"/>
</dbReference>
<sequence length="447" mass="51439">MPKKTKKEIIRSPKGMHDMLSGDIRYLERIIDMAKEIAEFYGFLPIQTPHLEHAELFSRPLGEMSEVVEKQMYTFRTKGGDLLALRPEATAQIMRAYSESGMNSWPHPVKLFYYGSFFRHENPQKGRFREFRQFGLETLGETDPVTDAIIIKIFYLILHELGFENILIRINSIGDKECRPYYKKELANYYKKKFNYLCKDCKRRLKENPLRLLDCKEESCIELKAKAPQMIDHLCDECKTHFKGVLEFLDEAEIPYMLDNYLVRGFDYYGRTVFEIFIENSESPAKEASNEGKENNHEKAPIAIALGGGGRYDELMAILGEKILPAVGGAFGLERIIFEMKRLGLQPRRVAQPRVFLIQIGSTAKKRGFSLMEELREERIPVGESLSRDNLKTQLNIAAKIGVRFALIIGQKEAMEGSVIIRNMDEGTQEVVMQNKLIEKIKAGLKK</sequence>
<dbReference type="SUPFAM" id="SSF55681">
    <property type="entry name" value="Class II aaRS and biotin synthetases"/>
    <property type="match status" value="1"/>
</dbReference>
<reference evidence="8 9" key="1">
    <citation type="journal article" date="2016" name="Nat. Commun.">
        <title>Thousands of microbial genomes shed light on interconnected biogeochemical processes in an aquifer system.</title>
        <authorList>
            <person name="Anantharaman K."/>
            <person name="Brown C.T."/>
            <person name="Hug L.A."/>
            <person name="Sharon I."/>
            <person name="Castelle C.J."/>
            <person name="Probst A.J."/>
            <person name="Thomas B.C."/>
            <person name="Singh A."/>
            <person name="Wilkins M.J."/>
            <person name="Karaoz U."/>
            <person name="Brodie E.L."/>
            <person name="Williams K.H."/>
            <person name="Hubbard S.S."/>
            <person name="Banfield J.F."/>
        </authorList>
    </citation>
    <scope>NUCLEOTIDE SEQUENCE [LARGE SCALE GENOMIC DNA]</scope>
</reference>
<dbReference type="Proteomes" id="UP000178425">
    <property type="component" value="Unassembled WGS sequence"/>
</dbReference>
<dbReference type="InterPro" id="IPR036621">
    <property type="entry name" value="Anticodon-bd_dom_sf"/>
</dbReference>
<dbReference type="InterPro" id="IPR041715">
    <property type="entry name" value="HisRS-like_core"/>
</dbReference>
<evidence type="ECO:0000313" key="8">
    <source>
        <dbReference type="EMBL" id="OGF78490.1"/>
    </source>
</evidence>
<comment type="similarity">
    <text evidence="1 5">Belongs to the class-II aminoacyl-tRNA synthetase family.</text>
</comment>
<dbReference type="Pfam" id="PF03129">
    <property type="entry name" value="HGTP_anticodon"/>
    <property type="match status" value="1"/>
</dbReference>
<dbReference type="HAMAP" id="MF_00127">
    <property type="entry name" value="His_tRNA_synth"/>
    <property type="match status" value="1"/>
</dbReference>
<comment type="subcellular location">
    <subcellularLocation>
        <location evidence="5">Cytoplasm</location>
    </subcellularLocation>
</comment>
<evidence type="ECO:0000256" key="3">
    <source>
        <dbReference type="ARBA" id="ARBA00023146"/>
    </source>
</evidence>
<protein>
    <recommendedName>
        <fullName evidence="5">Histidine--tRNA ligase</fullName>
        <ecNumber evidence="5">6.1.1.21</ecNumber>
    </recommendedName>
    <alternativeName>
        <fullName evidence="5">Histidyl-tRNA synthetase</fullName>
        <shortName evidence="5">HisRS</shortName>
    </alternativeName>
</protein>
<dbReference type="InterPro" id="IPR015807">
    <property type="entry name" value="His-tRNA-ligase"/>
</dbReference>
<proteinExistence type="inferred from homology"/>
<accession>A0A1F5WS86</accession>
<feature type="domain" description="Aminoacyl-transfer RNA synthetases class-II family profile" evidence="7">
    <location>
        <begin position="1"/>
        <end position="353"/>
    </location>
</feature>
<evidence type="ECO:0000256" key="4">
    <source>
        <dbReference type="ARBA" id="ARBA00047639"/>
    </source>
</evidence>
<keyword evidence="2 5" id="KW-0547">Nucleotide-binding</keyword>
<dbReference type="InterPro" id="IPR045864">
    <property type="entry name" value="aa-tRNA-synth_II/BPL/LPL"/>
</dbReference>